<comment type="caution">
    <text evidence="1">The sequence shown here is derived from an EMBL/GenBank/DDBJ whole genome shotgun (WGS) entry which is preliminary data.</text>
</comment>
<dbReference type="AlphaFoldDB" id="A0A2C3WKJ7"/>
<reference evidence="1 2" key="1">
    <citation type="submission" date="2017-09" db="EMBL/GenBank/DDBJ databases">
        <title>Large-scale bioinformatics analysis of Bacillus genomes uncovers conserved roles of natural products in bacterial physiology.</title>
        <authorList>
            <consortium name="Agbiome Team Llc"/>
            <person name="Bleich R.M."/>
            <person name="Grubbs K.J."/>
            <person name="Santa Maria K.C."/>
            <person name="Allen S.E."/>
            <person name="Farag S."/>
            <person name="Shank E.A."/>
            <person name="Bowers A."/>
        </authorList>
    </citation>
    <scope>NUCLEOTIDE SEQUENCE [LARGE SCALE GENOMIC DNA]</scope>
    <source>
        <strain evidence="1 2">AFS009893</strain>
    </source>
</reference>
<dbReference type="RefSeq" id="WP_097849720.1">
    <property type="nucleotide sequence ID" value="NZ_NUDF01000137.1"/>
</dbReference>
<sequence>MDNSLKRCVLSIQHNKLNDSFFAFSITDVKNDTYKTWKTEITLSGNIDNEELVTDFENHFWNPTEGTLFIGLQKNMLSVKLIQIYDQHTEDEVFLIPLQDLSYVTSLVKLKWEMYLVVVSFYNNQGIVVHKREINTSIHKDNSQAKERLYKFLLEINSVLSKWKTLLEKGEYYDERQIYIV</sequence>
<gene>
    <name evidence="1" type="ORF">CN613_29110</name>
</gene>
<dbReference type="EMBL" id="NUDP01000272">
    <property type="protein sequence ID" value="PEM58104.1"/>
    <property type="molecule type" value="Genomic_DNA"/>
</dbReference>
<protein>
    <submittedName>
        <fullName evidence="1">Uncharacterized protein</fullName>
    </submittedName>
</protein>
<evidence type="ECO:0000313" key="1">
    <source>
        <dbReference type="EMBL" id="PEM58104.1"/>
    </source>
</evidence>
<proteinExistence type="predicted"/>
<evidence type="ECO:0000313" key="2">
    <source>
        <dbReference type="Proteomes" id="UP000219775"/>
    </source>
</evidence>
<name>A0A2C3WKJ7_9BACI</name>
<accession>A0A2C3WKJ7</accession>
<organism evidence="1 2">
    <name type="scientific">Bacillus pseudomycoides</name>
    <dbReference type="NCBI Taxonomy" id="64104"/>
    <lineage>
        <taxon>Bacteria</taxon>
        <taxon>Bacillati</taxon>
        <taxon>Bacillota</taxon>
        <taxon>Bacilli</taxon>
        <taxon>Bacillales</taxon>
        <taxon>Bacillaceae</taxon>
        <taxon>Bacillus</taxon>
        <taxon>Bacillus cereus group</taxon>
    </lineage>
</organism>
<dbReference type="Proteomes" id="UP000219775">
    <property type="component" value="Unassembled WGS sequence"/>
</dbReference>